<evidence type="ECO:0000313" key="1">
    <source>
        <dbReference type="EMBL" id="EYB96010.1"/>
    </source>
</evidence>
<organism evidence="1 2">
    <name type="scientific">Ancylostoma ceylanicum</name>
    <dbReference type="NCBI Taxonomy" id="53326"/>
    <lineage>
        <taxon>Eukaryota</taxon>
        <taxon>Metazoa</taxon>
        <taxon>Ecdysozoa</taxon>
        <taxon>Nematoda</taxon>
        <taxon>Chromadorea</taxon>
        <taxon>Rhabditida</taxon>
        <taxon>Rhabditina</taxon>
        <taxon>Rhabditomorpha</taxon>
        <taxon>Strongyloidea</taxon>
        <taxon>Ancylostomatidae</taxon>
        <taxon>Ancylostomatinae</taxon>
        <taxon>Ancylostoma</taxon>
    </lineage>
</organism>
<dbReference type="Proteomes" id="UP000024635">
    <property type="component" value="Unassembled WGS sequence"/>
</dbReference>
<dbReference type="AlphaFoldDB" id="A0A016SZY3"/>
<protein>
    <submittedName>
        <fullName evidence="1">Uncharacterized protein</fullName>
    </submittedName>
</protein>
<comment type="caution">
    <text evidence="1">The sequence shown here is derived from an EMBL/GenBank/DDBJ whole genome shotgun (WGS) entry which is preliminary data.</text>
</comment>
<proteinExistence type="predicted"/>
<gene>
    <name evidence="1" type="primary">Acey_s0154.g2988</name>
    <name evidence="1" type="ORF">Y032_0154g2988</name>
</gene>
<name>A0A016SZY3_9BILA</name>
<reference evidence="2" key="1">
    <citation type="journal article" date="2015" name="Nat. Genet.">
        <title>The genome and transcriptome of the zoonotic hookworm Ancylostoma ceylanicum identify infection-specific gene families.</title>
        <authorList>
            <person name="Schwarz E.M."/>
            <person name="Hu Y."/>
            <person name="Antoshechkin I."/>
            <person name="Miller M.M."/>
            <person name="Sternberg P.W."/>
            <person name="Aroian R.V."/>
        </authorList>
    </citation>
    <scope>NUCLEOTIDE SEQUENCE</scope>
    <source>
        <strain evidence="2">HY135</strain>
    </source>
</reference>
<accession>A0A016SZY3</accession>
<dbReference type="EMBL" id="JARK01001490">
    <property type="protein sequence ID" value="EYB96010.1"/>
    <property type="molecule type" value="Genomic_DNA"/>
</dbReference>
<keyword evidence="2" id="KW-1185">Reference proteome</keyword>
<sequence length="104" mass="11835">MDTSSRSSLISSKRVLVVVHLKGSVSAQRQCLKIPHQLHTLGLLSTKMFFESQKKKTPKTPKSTGSFGREIQNFRSVGREASFHNGIILKVRYCFQTRKHLFCL</sequence>
<evidence type="ECO:0000313" key="2">
    <source>
        <dbReference type="Proteomes" id="UP000024635"/>
    </source>
</evidence>